<evidence type="ECO:0000313" key="5">
    <source>
        <dbReference type="EMBL" id="VUZ52951.1"/>
    </source>
</evidence>
<dbReference type="PANTHER" id="PTHR48070">
    <property type="entry name" value="ESTERASE OVCA2"/>
    <property type="match status" value="1"/>
</dbReference>
<proteinExistence type="inferred from homology"/>
<feature type="signal peptide" evidence="3">
    <location>
        <begin position="1"/>
        <end position="29"/>
    </location>
</feature>
<dbReference type="GO" id="GO:0005737">
    <property type="term" value="C:cytoplasm"/>
    <property type="evidence" value="ECO:0007669"/>
    <property type="project" value="TreeGrafter"/>
</dbReference>
<dbReference type="SUPFAM" id="SSF53474">
    <property type="entry name" value="alpha/beta-Hydrolases"/>
    <property type="match status" value="1"/>
</dbReference>
<dbReference type="InterPro" id="IPR005645">
    <property type="entry name" value="FSH-like_dom"/>
</dbReference>
<dbReference type="Pfam" id="PF03959">
    <property type="entry name" value="FSH1"/>
    <property type="match status" value="1"/>
</dbReference>
<feature type="domain" description="Serine hydrolase" evidence="4">
    <location>
        <begin position="22"/>
        <end position="215"/>
    </location>
</feature>
<evidence type="ECO:0000256" key="2">
    <source>
        <dbReference type="ARBA" id="ARBA00022801"/>
    </source>
</evidence>
<gene>
    <name evidence="5" type="ORF">WMSIL1_LOCUS11341</name>
</gene>
<dbReference type="InterPro" id="IPR050593">
    <property type="entry name" value="LovG"/>
</dbReference>
<comment type="similarity">
    <text evidence="1">Belongs to the LovG family.</text>
</comment>
<dbReference type="Gene3D" id="3.40.50.1820">
    <property type="entry name" value="alpha/beta hydrolase"/>
    <property type="match status" value="1"/>
</dbReference>
<keyword evidence="3" id="KW-0732">Signal</keyword>
<evidence type="ECO:0000256" key="3">
    <source>
        <dbReference type="SAM" id="SignalP"/>
    </source>
</evidence>
<keyword evidence="2" id="KW-0378">Hydrolase</keyword>
<organism evidence="5 6">
    <name type="scientific">Hymenolepis diminuta</name>
    <name type="common">Rat tapeworm</name>
    <dbReference type="NCBI Taxonomy" id="6216"/>
    <lineage>
        <taxon>Eukaryota</taxon>
        <taxon>Metazoa</taxon>
        <taxon>Spiralia</taxon>
        <taxon>Lophotrochozoa</taxon>
        <taxon>Platyhelminthes</taxon>
        <taxon>Cestoda</taxon>
        <taxon>Eucestoda</taxon>
        <taxon>Cyclophyllidea</taxon>
        <taxon>Hymenolepididae</taxon>
        <taxon>Hymenolepis</taxon>
    </lineage>
</organism>
<dbReference type="InterPro" id="IPR029058">
    <property type="entry name" value="AB_hydrolase_fold"/>
</dbReference>
<dbReference type="GO" id="GO:0032526">
    <property type="term" value="P:response to retinoic acid"/>
    <property type="evidence" value="ECO:0007669"/>
    <property type="project" value="TreeGrafter"/>
</dbReference>
<sequence>KTLITQPNCSHSELLFVLFVICLLRQTGAGFREKSGGFRKIFKGRCEFVFLDAPLKIPCTEGEDQGLGWWFSKPDDSFSAIDYTDFQRGFEESAEVVKEALRTQGPFDGILAFSQGAAFATLLQMLMEHHPEEWNAPIVKFAILVATFRSRSSVHTPLYRTDQPIKMPTLLVYGEVDNVIPREMTEDLLPYYATPHTTLVHPGGHMIPINAAAKQVYKQFIAKFTPDTK</sequence>
<evidence type="ECO:0000259" key="4">
    <source>
        <dbReference type="Pfam" id="PF03959"/>
    </source>
</evidence>
<evidence type="ECO:0000256" key="1">
    <source>
        <dbReference type="ARBA" id="ARBA00005863"/>
    </source>
</evidence>
<dbReference type="GO" id="GO:0016787">
    <property type="term" value="F:hydrolase activity"/>
    <property type="evidence" value="ECO:0007669"/>
    <property type="project" value="UniProtKB-KW"/>
</dbReference>
<dbReference type="PANTHER" id="PTHR48070:SF6">
    <property type="entry name" value="ESTERASE OVCA2"/>
    <property type="match status" value="1"/>
</dbReference>
<protein>
    <recommendedName>
        <fullName evidence="4">Serine hydrolase domain-containing protein</fullName>
    </recommendedName>
</protein>
<keyword evidence="6" id="KW-1185">Reference proteome</keyword>
<dbReference type="AlphaFoldDB" id="A0A564Z0C1"/>
<feature type="chain" id="PRO_5022030572" description="Serine hydrolase domain-containing protein" evidence="3">
    <location>
        <begin position="30"/>
        <end position="229"/>
    </location>
</feature>
<feature type="non-terminal residue" evidence="5">
    <location>
        <position position="1"/>
    </location>
</feature>
<reference evidence="5 6" key="1">
    <citation type="submission" date="2019-07" db="EMBL/GenBank/DDBJ databases">
        <authorList>
            <person name="Jastrzebski P J."/>
            <person name="Paukszto L."/>
            <person name="Jastrzebski P J."/>
        </authorList>
    </citation>
    <scope>NUCLEOTIDE SEQUENCE [LARGE SCALE GENOMIC DNA]</scope>
    <source>
        <strain evidence="5 6">WMS-il1</strain>
    </source>
</reference>
<accession>A0A564Z0C1</accession>
<name>A0A564Z0C1_HYMDI</name>
<evidence type="ECO:0000313" key="6">
    <source>
        <dbReference type="Proteomes" id="UP000321570"/>
    </source>
</evidence>
<dbReference type="GO" id="GO:0005634">
    <property type="term" value="C:nucleus"/>
    <property type="evidence" value="ECO:0007669"/>
    <property type="project" value="TreeGrafter"/>
</dbReference>
<dbReference type="EMBL" id="CABIJS010000543">
    <property type="protein sequence ID" value="VUZ52951.1"/>
    <property type="molecule type" value="Genomic_DNA"/>
</dbReference>
<dbReference type="Proteomes" id="UP000321570">
    <property type="component" value="Unassembled WGS sequence"/>
</dbReference>